<dbReference type="GO" id="GO:0006457">
    <property type="term" value="P:protein folding"/>
    <property type="evidence" value="ECO:0007669"/>
    <property type="project" value="TreeGrafter"/>
</dbReference>
<dbReference type="PANTHER" id="PTHR46295">
    <property type="entry name" value="ENDOPLASMIC RETICULUM RESIDENT PROTEIN 44"/>
    <property type="match status" value="1"/>
</dbReference>
<reference evidence="3" key="1">
    <citation type="submission" date="2025-08" db="UniProtKB">
        <authorList>
            <consortium name="RefSeq"/>
        </authorList>
    </citation>
    <scope>IDENTIFICATION</scope>
    <source>
        <tissue evidence="3">Whole insect</tissue>
    </source>
</reference>
<organism evidence="3">
    <name type="scientific">Diabrotica virgifera virgifera</name>
    <name type="common">western corn rootworm</name>
    <dbReference type="NCBI Taxonomy" id="50390"/>
    <lineage>
        <taxon>Eukaryota</taxon>
        <taxon>Metazoa</taxon>
        <taxon>Ecdysozoa</taxon>
        <taxon>Arthropoda</taxon>
        <taxon>Hexapoda</taxon>
        <taxon>Insecta</taxon>
        <taxon>Pterygota</taxon>
        <taxon>Neoptera</taxon>
        <taxon>Endopterygota</taxon>
        <taxon>Coleoptera</taxon>
        <taxon>Polyphaga</taxon>
        <taxon>Cucujiformia</taxon>
        <taxon>Chrysomeloidea</taxon>
        <taxon>Chrysomelidae</taxon>
        <taxon>Galerucinae</taxon>
        <taxon>Diabroticina</taxon>
        <taxon>Diabroticites</taxon>
        <taxon>Diabrotica</taxon>
    </lineage>
</organism>
<dbReference type="GO" id="GO:0005789">
    <property type="term" value="C:endoplasmic reticulum membrane"/>
    <property type="evidence" value="ECO:0007669"/>
    <property type="project" value="TreeGrafter"/>
</dbReference>
<evidence type="ECO:0000313" key="3">
    <source>
        <dbReference type="RefSeq" id="XP_028144539.1"/>
    </source>
</evidence>
<accession>A0A6P7G672</accession>
<feature type="chain" id="PRO_5028011731" evidence="1">
    <location>
        <begin position="32"/>
        <end position="150"/>
    </location>
</feature>
<dbReference type="PANTHER" id="PTHR46295:SF1">
    <property type="entry name" value="ENDOPLASMIC RETICULUM RESIDENT PROTEIN 44"/>
    <property type="match status" value="1"/>
</dbReference>
<feature type="signal peptide" evidence="1">
    <location>
        <begin position="1"/>
        <end position="31"/>
    </location>
</feature>
<keyword evidence="1" id="KW-0732">Signal</keyword>
<dbReference type="Gene3D" id="3.40.30.10">
    <property type="entry name" value="Glutaredoxin"/>
    <property type="match status" value="1"/>
</dbReference>
<dbReference type="OrthoDB" id="294696at2759"/>
<dbReference type="RefSeq" id="XP_028144539.1">
    <property type="nucleotide sequence ID" value="XM_028288738.1"/>
</dbReference>
<dbReference type="PROSITE" id="PS51352">
    <property type="entry name" value="THIOREDOXIN_2"/>
    <property type="match status" value="1"/>
</dbReference>
<dbReference type="InterPro" id="IPR052643">
    <property type="entry name" value="ERP44"/>
</dbReference>
<dbReference type="Pfam" id="PF00085">
    <property type="entry name" value="Thioredoxin"/>
    <property type="match status" value="1"/>
</dbReference>
<proteinExistence type="predicted"/>
<sequence>MMTFRISKMCNIRTTLLLLTTIIYSIKSTESGAVQLTAQNINNTLASHELVFIMFYADWCRHSKLLMPIFDETADSIAKEFPEAGKVVMGKVDCEKERSLFSKYKIKKYPTLIAISNGPPVKREKYTGERTVEALTTFIKKQMMEVKKLK</sequence>
<dbReference type="GO" id="GO:0005793">
    <property type="term" value="C:endoplasmic reticulum-Golgi intermediate compartment"/>
    <property type="evidence" value="ECO:0007669"/>
    <property type="project" value="TreeGrafter"/>
</dbReference>
<name>A0A6P7G672_DIAVI</name>
<evidence type="ECO:0000256" key="1">
    <source>
        <dbReference type="SAM" id="SignalP"/>
    </source>
</evidence>
<dbReference type="AlphaFoldDB" id="A0A6P7G672"/>
<dbReference type="InterPro" id="IPR036249">
    <property type="entry name" value="Thioredoxin-like_sf"/>
</dbReference>
<dbReference type="InParanoid" id="A0A6P7G672"/>
<dbReference type="GO" id="GO:0003756">
    <property type="term" value="F:protein disulfide isomerase activity"/>
    <property type="evidence" value="ECO:0007669"/>
    <property type="project" value="TreeGrafter"/>
</dbReference>
<evidence type="ECO:0000259" key="2">
    <source>
        <dbReference type="PROSITE" id="PS51352"/>
    </source>
</evidence>
<protein>
    <submittedName>
        <fullName evidence="3">Endoplasmic reticulum resident protein 44-like</fullName>
    </submittedName>
</protein>
<dbReference type="SUPFAM" id="SSF52833">
    <property type="entry name" value="Thioredoxin-like"/>
    <property type="match status" value="1"/>
</dbReference>
<gene>
    <name evidence="3" type="primary">LOC114338158</name>
</gene>
<dbReference type="InterPro" id="IPR013766">
    <property type="entry name" value="Thioredoxin_domain"/>
</dbReference>
<feature type="domain" description="Thioredoxin" evidence="2">
    <location>
        <begin position="15"/>
        <end position="144"/>
    </location>
</feature>